<name>A0A2G9TMH2_TELCI</name>
<feature type="non-terminal residue" evidence="3">
    <location>
        <position position="1"/>
    </location>
</feature>
<reference evidence="3 4" key="1">
    <citation type="submission" date="2015-09" db="EMBL/GenBank/DDBJ databases">
        <title>Draft genome of the parasitic nematode Teladorsagia circumcincta isolate WARC Sus (inbred).</title>
        <authorList>
            <person name="Mitreva M."/>
        </authorList>
    </citation>
    <scope>NUCLEOTIDE SEQUENCE [LARGE SCALE GENOMIC DNA]</scope>
    <source>
        <strain evidence="3 4">S</strain>
    </source>
</reference>
<keyword evidence="4" id="KW-1185">Reference proteome</keyword>
<organism evidence="3 4">
    <name type="scientific">Teladorsagia circumcincta</name>
    <name type="common">Brown stomach worm</name>
    <name type="synonym">Ostertagia circumcincta</name>
    <dbReference type="NCBI Taxonomy" id="45464"/>
    <lineage>
        <taxon>Eukaryota</taxon>
        <taxon>Metazoa</taxon>
        <taxon>Ecdysozoa</taxon>
        <taxon>Nematoda</taxon>
        <taxon>Chromadorea</taxon>
        <taxon>Rhabditida</taxon>
        <taxon>Rhabditina</taxon>
        <taxon>Rhabditomorpha</taxon>
        <taxon>Strongyloidea</taxon>
        <taxon>Trichostrongylidae</taxon>
        <taxon>Teladorsagia</taxon>
    </lineage>
</organism>
<dbReference type="AlphaFoldDB" id="A0A2G9TMH2"/>
<feature type="compositionally biased region" description="Low complexity" evidence="1">
    <location>
        <begin position="9"/>
        <end position="20"/>
    </location>
</feature>
<accession>A0A2G9TMH2</accession>
<feature type="region of interest" description="Disordered" evidence="1">
    <location>
        <begin position="1"/>
        <end position="23"/>
    </location>
</feature>
<dbReference type="SUPFAM" id="SSF49363">
    <property type="entry name" value="Purple acid phosphatase, N-terminal domain"/>
    <property type="match status" value="1"/>
</dbReference>
<feature type="domain" description="Purple acid phosphatase N-terminal" evidence="2">
    <location>
        <begin position="2"/>
        <end position="60"/>
    </location>
</feature>
<dbReference type="InterPro" id="IPR008963">
    <property type="entry name" value="Purple_acid_Pase-like_N"/>
</dbReference>
<dbReference type="GO" id="GO:0003993">
    <property type="term" value="F:acid phosphatase activity"/>
    <property type="evidence" value="ECO:0007669"/>
    <property type="project" value="InterPro"/>
</dbReference>
<gene>
    <name evidence="3" type="ORF">TELCIR_19451</name>
</gene>
<dbReference type="OrthoDB" id="10051265at2759"/>
<evidence type="ECO:0000256" key="1">
    <source>
        <dbReference type="SAM" id="MobiDB-lite"/>
    </source>
</evidence>
<dbReference type="Proteomes" id="UP000230423">
    <property type="component" value="Unassembled WGS sequence"/>
</dbReference>
<dbReference type="EMBL" id="KZ358851">
    <property type="protein sequence ID" value="PIO59098.1"/>
    <property type="molecule type" value="Genomic_DNA"/>
</dbReference>
<proteinExistence type="predicted"/>
<dbReference type="InterPro" id="IPR015914">
    <property type="entry name" value="PAPs_N"/>
</dbReference>
<dbReference type="GO" id="GO:0046872">
    <property type="term" value="F:metal ion binding"/>
    <property type="evidence" value="ECO:0007669"/>
    <property type="project" value="InterPro"/>
</dbReference>
<evidence type="ECO:0000259" key="2">
    <source>
        <dbReference type="Pfam" id="PF16656"/>
    </source>
</evidence>
<protein>
    <recommendedName>
        <fullName evidence="2">Purple acid phosphatase N-terminal domain-containing protein</fullName>
    </recommendedName>
</protein>
<sequence length="69" mass="7827">DSTVSYGTSPSSMPISVSGSEKSWQTGGITRYTHKAVMKNLRPETTYWYKIGSRTFQFKTLPEDPQSYK</sequence>
<dbReference type="Pfam" id="PF16656">
    <property type="entry name" value="Pur_ac_phosph_N"/>
    <property type="match status" value="1"/>
</dbReference>
<dbReference type="Gene3D" id="2.60.40.380">
    <property type="entry name" value="Purple acid phosphatase-like, N-terminal"/>
    <property type="match status" value="1"/>
</dbReference>
<evidence type="ECO:0000313" key="4">
    <source>
        <dbReference type="Proteomes" id="UP000230423"/>
    </source>
</evidence>
<evidence type="ECO:0000313" key="3">
    <source>
        <dbReference type="EMBL" id="PIO59098.1"/>
    </source>
</evidence>
<feature type="non-terminal residue" evidence="3">
    <location>
        <position position="69"/>
    </location>
</feature>